<gene>
    <name evidence="10" type="ORF">D4Z93_03810</name>
</gene>
<keyword evidence="3 8" id="KW-0812">Transmembrane</keyword>
<accession>A0A386H1X8</accession>
<feature type="transmembrane region" description="Helical" evidence="8">
    <location>
        <begin position="237"/>
        <end position="258"/>
    </location>
</feature>
<evidence type="ECO:0000256" key="1">
    <source>
        <dbReference type="ARBA" id="ARBA00004141"/>
    </source>
</evidence>
<feature type="transmembrane region" description="Helical" evidence="8">
    <location>
        <begin position="90"/>
        <end position="107"/>
    </location>
</feature>
<dbReference type="Pfam" id="PF00528">
    <property type="entry name" value="BPD_transp_1"/>
    <property type="match status" value="1"/>
</dbReference>
<protein>
    <submittedName>
        <fullName evidence="10">ABC transporter permease subunit</fullName>
    </submittedName>
</protein>
<evidence type="ECO:0000256" key="5">
    <source>
        <dbReference type="ARBA" id="ARBA00023136"/>
    </source>
</evidence>
<keyword evidence="2 8" id="KW-0813">Transport</keyword>
<dbReference type="PANTHER" id="PTHR30177">
    <property type="entry name" value="GLYCINE BETAINE/L-PROLINE TRANSPORT SYSTEM PERMEASE PROTEIN PROW"/>
    <property type="match status" value="1"/>
</dbReference>
<evidence type="ECO:0000256" key="3">
    <source>
        <dbReference type="ARBA" id="ARBA00022692"/>
    </source>
</evidence>
<dbReference type="Proteomes" id="UP000266301">
    <property type="component" value="Chromosome"/>
</dbReference>
<evidence type="ECO:0000256" key="2">
    <source>
        <dbReference type="ARBA" id="ARBA00022448"/>
    </source>
</evidence>
<dbReference type="GO" id="GO:0022857">
    <property type="term" value="F:transmembrane transporter activity"/>
    <property type="evidence" value="ECO:0007669"/>
    <property type="project" value="InterPro"/>
</dbReference>
<evidence type="ECO:0000256" key="7">
    <source>
        <dbReference type="ARBA" id="ARBA00035652"/>
    </source>
</evidence>
<proteinExistence type="inferred from homology"/>
<evidence type="ECO:0000313" key="11">
    <source>
        <dbReference type="Proteomes" id="UP000266301"/>
    </source>
</evidence>
<comment type="similarity">
    <text evidence="6">In the C-terminal section; belongs to the OsmX family.</text>
</comment>
<dbReference type="InterPro" id="IPR007210">
    <property type="entry name" value="ABC_Gly_betaine_transp_sub-bd"/>
</dbReference>
<dbReference type="GO" id="GO:0031460">
    <property type="term" value="P:glycine betaine transport"/>
    <property type="evidence" value="ECO:0007669"/>
    <property type="project" value="TreeGrafter"/>
</dbReference>
<dbReference type="PANTHER" id="PTHR30177:SF4">
    <property type="entry name" value="OSMOPROTECTANT IMPORT PERMEASE PROTEIN OSMW"/>
    <property type="match status" value="1"/>
</dbReference>
<dbReference type="Pfam" id="PF04069">
    <property type="entry name" value="OpuAC"/>
    <property type="match status" value="1"/>
</dbReference>
<evidence type="ECO:0000256" key="4">
    <source>
        <dbReference type="ARBA" id="ARBA00022989"/>
    </source>
</evidence>
<dbReference type="EMBL" id="CP032416">
    <property type="protein sequence ID" value="AYD39692.1"/>
    <property type="molecule type" value="Genomic_DNA"/>
</dbReference>
<feature type="domain" description="ABC transmembrane type-1" evidence="9">
    <location>
        <begin position="25"/>
        <end position="204"/>
    </location>
</feature>
<evidence type="ECO:0000313" key="10">
    <source>
        <dbReference type="EMBL" id="AYD39692.1"/>
    </source>
</evidence>
<dbReference type="InterPro" id="IPR035906">
    <property type="entry name" value="MetI-like_sf"/>
</dbReference>
<dbReference type="CDD" id="cd06261">
    <property type="entry name" value="TM_PBP2"/>
    <property type="match status" value="1"/>
</dbReference>
<keyword evidence="4 8" id="KW-1133">Transmembrane helix</keyword>
<dbReference type="AlphaFoldDB" id="A0A386H1X8"/>
<comment type="similarity">
    <text evidence="7">In the N-terminal section; belongs to the binding-protein-dependent transport system permease family.</text>
</comment>
<feature type="transmembrane region" description="Helical" evidence="8">
    <location>
        <begin position="150"/>
        <end position="173"/>
    </location>
</feature>
<evidence type="ECO:0000256" key="6">
    <source>
        <dbReference type="ARBA" id="ARBA00035642"/>
    </source>
</evidence>
<comment type="subcellular location">
    <subcellularLocation>
        <location evidence="8">Cell membrane</location>
        <topology evidence="8">Multi-pass membrane protein</topology>
    </subcellularLocation>
    <subcellularLocation>
        <location evidence="1">Membrane</location>
        <topology evidence="1">Multi-pass membrane protein</topology>
    </subcellularLocation>
</comment>
<dbReference type="InterPro" id="IPR000515">
    <property type="entry name" value="MetI-like"/>
</dbReference>
<dbReference type="KEGG" id="cfer:D4Z93_03810"/>
<dbReference type="FunFam" id="1.10.3720.10:FF:000001">
    <property type="entry name" value="Glycine betaine ABC transporter, permease"/>
    <property type="match status" value="1"/>
</dbReference>
<feature type="transmembrane region" description="Helical" evidence="8">
    <location>
        <begin position="63"/>
        <end position="84"/>
    </location>
</feature>
<dbReference type="PROSITE" id="PS50928">
    <property type="entry name" value="ABC_TM1"/>
    <property type="match status" value="1"/>
</dbReference>
<organism evidence="10 11">
    <name type="scientific">Clostridium fermenticellae</name>
    <dbReference type="NCBI Taxonomy" id="2068654"/>
    <lineage>
        <taxon>Bacteria</taxon>
        <taxon>Bacillati</taxon>
        <taxon>Bacillota</taxon>
        <taxon>Clostridia</taxon>
        <taxon>Eubacteriales</taxon>
        <taxon>Clostridiaceae</taxon>
        <taxon>Clostridium</taxon>
    </lineage>
</organism>
<evidence type="ECO:0000259" key="9">
    <source>
        <dbReference type="PROSITE" id="PS50928"/>
    </source>
</evidence>
<name>A0A386H1X8_9CLOT</name>
<dbReference type="Gene3D" id="1.10.3720.10">
    <property type="entry name" value="MetI-like"/>
    <property type="match status" value="1"/>
</dbReference>
<feature type="transmembrane region" description="Helical" evidence="8">
    <location>
        <begin position="185"/>
        <end position="204"/>
    </location>
</feature>
<dbReference type="SUPFAM" id="SSF53850">
    <property type="entry name" value="Periplasmic binding protein-like II"/>
    <property type="match status" value="1"/>
</dbReference>
<feature type="transmembrane region" description="Helical" evidence="8">
    <location>
        <begin position="31"/>
        <end position="51"/>
    </location>
</feature>
<dbReference type="OrthoDB" id="9801163at2"/>
<dbReference type="Gene3D" id="3.40.190.120">
    <property type="entry name" value="Osmoprotection protein (prox), domain 2"/>
    <property type="match status" value="1"/>
</dbReference>
<comment type="similarity">
    <text evidence="8">Belongs to the binding-protein-dependent transport system permease family.</text>
</comment>
<keyword evidence="11" id="KW-1185">Reference proteome</keyword>
<dbReference type="RefSeq" id="WP_119970528.1">
    <property type="nucleotide sequence ID" value="NZ_CP032416.1"/>
</dbReference>
<dbReference type="CDD" id="cd13609">
    <property type="entry name" value="PBP2_Opu_like_1"/>
    <property type="match status" value="1"/>
</dbReference>
<dbReference type="SUPFAM" id="SSF161098">
    <property type="entry name" value="MetI-like"/>
    <property type="match status" value="1"/>
</dbReference>
<dbReference type="InterPro" id="IPR051204">
    <property type="entry name" value="ABC_transp_perm/SBD"/>
</dbReference>
<evidence type="ECO:0000256" key="8">
    <source>
        <dbReference type="RuleBase" id="RU363032"/>
    </source>
</evidence>
<keyword evidence="5 8" id="KW-0472">Membrane</keyword>
<reference evidence="10 11" key="1">
    <citation type="journal article" date="2019" name="Int. J. Syst. Evol. Microbiol.">
        <title>Clostridium fermenticellae sp. nov., isolated from the mud in a fermentation cellar for the production of the Chinese liquor, baijiu.</title>
        <authorList>
            <person name="Xu P.X."/>
            <person name="Chai L.J."/>
            <person name="Qiu T."/>
            <person name="Zhang X.J."/>
            <person name="Lu Z.M."/>
            <person name="Xiao C."/>
            <person name="Wang S.T."/>
            <person name="Shen C.H."/>
            <person name="Shi J.S."/>
            <person name="Xu Z.H."/>
        </authorList>
    </citation>
    <scope>NUCLEOTIDE SEQUENCE [LARGE SCALE GENOMIC DNA]</scope>
    <source>
        <strain evidence="10 11">JN500901</strain>
    </source>
</reference>
<sequence>MNSLNALNSFFLFISDRKDQIYNLFCEHIELTVLAVLISIAIGIPLGILITRIQKLSAPIIGIANIMQSIPSLALLGFLIPILGIGSKPAITMVVLYSLLPIIKNTFTGMTNINPSTLEAAEGMGLTKSQILTKIQLPLALPVIMSGIRISAVTAVGLMTIAAFIGAGGLGYLVFSGVQTVDNNMILAGAIPACILALALDFIIGKVEKVVVPDGIKASNSRLKSRRRNKIFKNKKFKIVAAALVVVIVGLGLFNAFASNKKTIVIGSKNFNEQLILGNIMASLIEHNTDYKVEKKLNLGGTNVVFNAIKSGDIDMYVEYTGTGLVNIMKKQVPSDQDKVYNEVKDYFKENYNIDWLKPLGFNNTFVLALKEELADKYNIDTISDLSKVSGSLNLGSTMEFANRPDGYIGLKKLYPLNFKNVKGIDGGLRYSALSQNSVQVIDAFSTDGLLEKFKLKLLKDDKKFFPPYYAAPIIRDDILKKYPELGPLLNKLEGSITDADMRKLNYRVDNGEKPEKVADDFLRGKGLIK</sequence>
<dbReference type="GO" id="GO:0043190">
    <property type="term" value="C:ATP-binding cassette (ABC) transporter complex"/>
    <property type="evidence" value="ECO:0007669"/>
    <property type="project" value="InterPro"/>
</dbReference>
<dbReference type="Gene3D" id="3.40.190.10">
    <property type="entry name" value="Periplasmic binding protein-like II"/>
    <property type="match status" value="1"/>
</dbReference>